<dbReference type="SMART" id="SM01088">
    <property type="entry name" value="Col_cuticle_N"/>
    <property type="match status" value="1"/>
</dbReference>
<comment type="subunit">
    <text evidence="1">Collagen polypeptide chains are complexed within the cuticle by disulfide bonds and other types of covalent cross-links.</text>
</comment>
<dbReference type="Proteomes" id="UP000218231">
    <property type="component" value="Unassembled WGS sequence"/>
</dbReference>
<dbReference type="Pfam" id="PF01484">
    <property type="entry name" value="Col_cuticle_N"/>
    <property type="match status" value="1"/>
</dbReference>
<keyword evidence="5" id="KW-0472">Membrane</keyword>
<accession>A0A2A2L0R8</accession>
<evidence type="ECO:0000256" key="2">
    <source>
        <dbReference type="ARBA" id="ARBA00022737"/>
    </source>
</evidence>
<feature type="domain" description="Nematode cuticle collagen N-terminal" evidence="6">
    <location>
        <begin position="6"/>
        <end position="57"/>
    </location>
</feature>
<dbReference type="AlphaFoldDB" id="A0A2A2L0R8"/>
<proteinExistence type="predicted"/>
<evidence type="ECO:0000256" key="4">
    <source>
        <dbReference type="SAM" id="MobiDB-lite"/>
    </source>
</evidence>
<dbReference type="OrthoDB" id="5876613at2759"/>
<feature type="transmembrane region" description="Helical" evidence="5">
    <location>
        <begin position="6"/>
        <end position="29"/>
    </location>
</feature>
<keyword evidence="2" id="KW-0677">Repeat</keyword>
<sequence length="107" mass="11574">MLSKTIVGAVAGTTLLATLGSLVIVLQLVNEINQIHEQSLNDLSDFKDLANSAWHEMLTDPIIHKGRNEARQRRSYASYAPPPSSYATGPQQCNCGKQPNNCPCGPP</sequence>
<keyword evidence="3" id="KW-1015">Disulfide bond</keyword>
<gene>
    <name evidence="7" type="ORF">WR25_06577</name>
</gene>
<protein>
    <recommendedName>
        <fullName evidence="6">Nematode cuticle collagen N-terminal domain-containing protein</fullName>
    </recommendedName>
</protein>
<feature type="region of interest" description="Disordered" evidence="4">
    <location>
        <begin position="64"/>
        <end position="107"/>
    </location>
</feature>
<dbReference type="GO" id="GO:0042302">
    <property type="term" value="F:structural constituent of cuticle"/>
    <property type="evidence" value="ECO:0007669"/>
    <property type="project" value="InterPro"/>
</dbReference>
<comment type="caution">
    <text evidence="7">The sequence shown here is derived from an EMBL/GenBank/DDBJ whole genome shotgun (WGS) entry which is preliminary data.</text>
</comment>
<evidence type="ECO:0000313" key="8">
    <source>
        <dbReference type="Proteomes" id="UP000218231"/>
    </source>
</evidence>
<keyword evidence="5" id="KW-1133">Transmembrane helix</keyword>
<feature type="compositionally biased region" description="Polar residues" evidence="4">
    <location>
        <begin position="88"/>
        <end position="101"/>
    </location>
</feature>
<organism evidence="7 8">
    <name type="scientific">Diploscapter pachys</name>
    <dbReference type="NCBI Taxonomy" id="2018661"/>
    <lineage>
        <taxon>Eukaryota</taxon>
        <taxon>Metazoa</taxon>
        <taxon>Ecdysozoa</taxon>
        <taxon>Nematoda</taxon>
        <taxon>Chromadorea</taxon>
        <taxon>Rhabditida</taxon>
        <taxon>Rhabditina</taxon>
        <taxon>Rhabditomorpha</taxon>
        <taxon>Rhabditoidea</taxon>
        <taxon>Rhabditidae</taxon>
        <taxon>Diploscapter</taxon>
    </lineage>
</organism>
<evidence type="ECO:0000256" key="1">
    <source>
        <dbReference type="ARBA" id="ARBA00011518"/>
    </source>
</evidence>
<keyword evidence="5" id="KW-0812">Transmembrane</keyword>
<name>A0A2A2L0R8_9BILA</name>
<dbReference type="EMBL" id="LIAE01007373">
    <property type="protein sequence ID" value="PAV79748.1"/>
    <property type="molecule type" value="Genomic_DNA"/>
</dbReference>
<reference evidence="7 8" key="1">
    <citation type="journal article" date="2017" name="Curr. Biol.">
        <title>Genome architecture and evolution of a unichromosomal asexual nematode.</title>
        <authorList>
            <person name="Fradin H."/>
            <person name="Zegar C."/>
            <person name="Gutwein M."/>
            <person name="Lucas J."/>
            <person name="Kovtun M."/>
            <person name="Corcoran D."/>
            <person name="Baugh L.R."/>
            <person name="Kiontke K."/>
            <person name="Gunsalus K."/>
            <person name="Fitch D.H."/>
            <person name="Piano F."/>
        </authorList>
    </citation>
    <scope>NUCLEOTIDE SEQUENCE [LARGE SCALE GENOMIC DNA]</scope>
    <source>
        <strain evidence="7">PF1309</strain>
    </source>
</reference>
<evidence type="ECO:0000256" key="3">
    <source>
        <dbReference type="ARBA" id="ARBA00023157"/>
    </source>
</evidence>
<keyword evidence="8" id="KW-1185">Reference proteome</keyword>
<evidence type="ECO:0000259" key="6">
    <source>
        <dbReference type="SMART" id="SM01088"/>
    </source>
</evidence>
<dbReference type="InterPro" id="IPR002486">
    <property type="entry name" value="Col_cuticle_N"/>
</dbReference>
<evidence type="ECO:0000256" key="5">
    <source>
        <dbReference type="SAM" id="Phobius"/>
    </source>
</evidence>
<evidence type="ECO:0000313" key="7">
    <source>
        <dbReference type="EMBL" id="PAV79748.1"/>
    </source>
</evidence>